<keyword evidence="1" id="KW-0472">Membrane</keyword>
<reference evidence="2" key="2">
    <citation type="journal article" date="2021" name="Sci. Rep.">
        <title>The distribution of antibiotic resistance genes in chicken gut microbiota commensals.</title>
        <authorList>
            <person name="Juricova H."/>
            <person name="Matiasovicova J."/>
            <person name="Kubasova T."/>
            <person name="Cejkova D."/>
            <person name="Rychlik I."/>
        </authorList>
    </citation>
    <scope>NUCLEOTIDE SEQUENCE</scope>
    <source>
        <strain evidence="2">An824</strain>
    </source>
</reference>
<keyword evidence="1" id="KW-0812">Transmembrane</keyword>
<feature type="transmembrane region" description="Helical" evidence="1">
    <location>
        <begin position="34"/>
        <end position="56"/>
    </location>
</feature>
<keyword evidence="1" id="KW-1133">Transmembrane helix</keyword>
<dbReference type="Proteomes" id="UP000706891">
    <property type="component" value="Unassembled WGS sequence"/>
</dbReference>
<evidence type="ECO:0000313" key="3">
    <source>
        <dbReference type="Proteomes" id="UP000706891"/>
    </source>
</evidence>
<keyword evidence="3" id="KW-1185">Reference proteome</keyword>
<evidence type="ECO:0000256" key="1">
    <source>
        <dbReference type="SAM" id="Phobius"/>
    </source>
</evidence>
<gene>
    <name evidence="2" type="ORF">H6A34_11375</name>
</gene>
<evidence type="ECO:0008006" key="4">
    <source>
        <dbReference type="Google" id="ProtNLM"/>
    </source>
</evidence>
<comment type="caution">
    <text evidence="2">The sequence shown here is derived from an EMBL/GenBank/DDBJ whole genome shotgun (WGS) entry which is preliminary data.</text>
</comment>
<feature type="transmembrane region" description="Helical" evidence="1">
    <location>
        <begin position="116"/>
        <end position="139"/>
    </location>
</feature>
<proteinExistence type="predicted"/>
<feature type="transmembrane region" description="Helical" evidence="1">
    <location>
        <begin position="145"/>
        <end position="168"/>
    </location>
</feature>
<accession>A0A939B866</accession>
<dbReference type="AlphaFoldDB" id="A0A939B866"/>
<dbReference type="RefSeq" id="WP_205105616.1">
    <property type="nucleotide sequence ID" value="NZ_JACJJG010000084.1"/>
</dbReference>
<evidence type="ECO:0000313" key="2">
    <source>
        <dbReference type="EMBL" id="MBM6674471.1"/>
    </source>
</evidence>
<organism evidence="2 3">
    <name type="scientific">Marseilla massiliensis</name>
    <dbReference type="NCBI Taxonomy" id="1841864"/>
    <lineage>
        <taxon>Bacteria</taxon>
        <taxon>Pseudomonadati</taxon>
        <taxon>Bacteroidota</taxon>
        <taxon>Bacteroidia</taxon>
        <taxon>Bacteroidales</taxon>
        <taxon>Prevotellaceae</taxon>
        <taxon>Marseilla</taxon>
    </lineage>
</organism>
<dbReference type="EMBL" id="JACJJG010000084">
    <property type="protein sequence ID" value="MBM6674471.1"/>
    <property type="molecule type" value="Genomic_DNA"/>
</dbReference>
<reference evidence="2" key="1">
    <citation type="submission" date="2020-08" db="EMBL/GenBank/DDBJ databases">
        <authorList>
            <person name="Cejkova D."/>
            <person name="Kubasova T."/>
            <person name="Jahodarova E."/>
            <person name="Rychlik I."/>
        </authorList>
    </citation>
    <scope>NUCLEOTIDE SEQUENCE</scope>
    <source>
        <strain evidence="2">An824</strain>
    </source>
</reference>
<name>A0A939B866_9BACT</name>
<feature type="transmembrane region" description="Helical" evidence="1">
    <location>
        <begin position="76"/>
        <end position="96"/>
    </location>
</feature>
<protein>
    <recommendedName>
        <fullName evidence="4">DUF1648 domain-containing protein</fullName>
    </recommendedName>
</protein>
<sequence>MRGAATGYGSTHFPFFRLRLFCRGCDIMRVADRVIGLLTILSVALQAGICVMAVVGHDNVPLHWDARGNADEYGNACNILLLPVVSVFVYFLLTFFKRHPGYCNWPHKFNDVQAGLRLLGGLIAVLRLLAVTFLTFIAYEAYCGGIFNYAVALAFLVAAFIAVFVYALKLRKA</sequence>